<accession>A0A8C4NF07</accession>
<keyword evidence="3 8" id="KW-0812">Transmembrane</keyword>
<organism evidence="9 10">
    <name type="scientific">Eptatretus burgeri</name>
    <name type="common">Inshore hagfish</name>
    <dbReference type="NCBI Taxonomy" id="7764"/>
    <lineage>
        <taxon>Eukaryota</taxon>
        <taxon>Metazoa</taxon>
        <taxon>Chordata</taxon>
        <taxon>Craniata</taxon>
        <taxon>Vertebrata</taxon>
        <taxon>Cyclostomata</taxon>
        <taxon>Myxini</taxon>
        <taxon>Myxiniformes</taxon>
        <taxon>Myxinidae</taxon>
        <taxon>Eptatretinae</taxon>
        <taxon>Eptatretus</taxon>
    </lineage>
</organism>
<name>A0A8C4NF07_EPTBU</name>
<dbReference type="GO" id="GO:0030258">
    <property type="term" value="P:lipid modification"/>
    <property type="evidence" value="ECO:0007669"/>
    <property type="project" value="TreeGrafter"/>
</dbReference>
<evidence type="ECO:0000313" key="9">
    <source>
        <dbReference type="Ensembl" id="ENSEBUP00000001986.1"/>
    </source>
</evidence>
<dbReference type="AlphaFoldDB" id="A0A8C4NF07"/>
<keyword evidence="5 8" id="KW-1133">Transmembrane helix</keyword>
<dbReference type="GeneTree" id="ENSGT01030000234564"/>
<feature type="transmembrane region" description="Helical" evidence="8">
    <location>
        <begin position="441"/>
        <end position="460"/>
    </location>
</feature>
<comment type="subcellular location">
    <subcellularLocation>
        <location evidence="1">Endoplasmic reticulum membrane</location>
        <topology evidence="1">Multi-pass membrane protein</topology>
    </subcellularLocation>
</comment>
<evidence type="ECO:0000256" key="6">
    <source>
        <dbReference type="ARBA" id="ARBA00023136"/>
    </source>
</evidence>
<dbReference type="PANTHER" id="PTHR13906:SF4">
    <property type="entry name" value="LYSOPHOSPHOLIPID ACYLTRANSFERASE 6"/>
    <property type="match status" value="1"/>
</dbReference>
<keyword evidence="2" id="KW-0808">Transferase</keyword>
<sequence length="560" mass="63022">MDVRTTGSTLLLPLSGMSGLPLDQVNFVACQFLAFIAACLLRLYWHPSQTSPWVRHVIAASLGTFLIIFCFGWYATHCFVQVLLCYAVLTFASVGNIHKFIFVLSMGYLMLIQVSRIYVFGYGLFSTDFSGPLMLMTQKVTSLAFQIHDGLAKEEADLTVDQQRFAMRARPSFLEFLSYTLNFMSILAGPCTCYKDYIAFIEGRNFWIKETKFDGKCLPGRIEPSPLPVVWKKLLIVASCSVLFVTLSKTFPAARNADAEFIASASLSTRLCYLLVSVQAVRPKYYFAWTLADAINNAAGFGFNGYDENGRSRWDLISNLNIWKIETATDIKSIVNNWNIQTSLWLKRVCYTRVPVYPTAATFALSAAWHGVYPGYYMTFSCGVLFIHASRRARHFFRQLHLGWTPPQLSRVIVSWLVTQFTVAYVVLPFLLLAVEPSLRFYSSLNFFLHIMVVLTLLLLPRTFGHIGSTHSQLPVTKATILGKHKDSVTGPSPVDTRPCPIHNDDELCTHSNQDVEHVSHHVLYAAPAARGRSFTTTSPAYCVAGVEQARCRINEYINR</sequence>
<dbReference type="InterPro" id="IPR049941">
    <property type="entry name" value="LPLAT_7/PORCN-like"/>
</dbReference>
<feature type="transmembrane region" description="Helical" evidence="8">
    <location>
        <begin position="25"/>
        <end position="45"/>
    </location>
</feature>
<reference evidence="9" key="2">
    <citation type="submission" date="2025-09" db="UniProtKB">
        <authorList>
            <consortium name="Ensembl"/>
        </authorList>
    </citation>
    <scope>IDENTIFICATION</scope>
</reference>
<keyword evidence="10" id="KW-1185">Reference proteome</keyword>
<keyword evidence="4" id="KW-0256">Endoplasmic reticulum</keyword>
<feature type="transmembrane region" description="Helical" evidence="8">
    <location>
        <begin position="57"/>
        <end position="89"/>
    </location>
</feature>
<feature type="transmembrane region" description="Helical" evidence="8">
    <location>
        <begin position="375"/>
        <end position="391"/>
    </location>
</feature>
<evidence type="ECO:0000256" key="7">
    <source>
        <dbReference type="ARBA" id="ARBA00023315"/>
    </source>
</evidence>
<evidence type="ECO:0000256" key="4">
    <source>
        <dbReference type="ARBA" id="ARBA00022824"/>
    </source>
</evidence>
<evidence type="ECO:0000256" key="3">
    <source>
        <dbReference type="ARBA" id="ARBA00022692"/>
    </source>
</evidence>
<evidence type="ECO:0000313" key="10">
    <source>
        <dbReference type="Proteomes" id="UP000694388"/>
    </source>
</evidence>
<dbReference type="GO" id="GO:0016746">
    <property type="term" value="F:acyltransferase activity"/>
    <property type="evidence" value="ECO:0007669"/>
    <property type="project" value="UniProtKB-KW"/>
</dbReference>
<evidence type="ECO:0000256" key="5">
    <source>
        <dbReference type="ARBA" id="ARBA00022989"/>
    </source>
</evidence>
<evidence type="ECO:0000256" key="8">
    <source>
        <dbReference type="SAM" id="Phobius"/>
    </source>
</evidence>
<dbReference type="Pfam" id="PF03062">
    <property type="entry name" value="MBOAT"/>
    <property type="match status" value="1"/>
</dbReference>
<dbReference type="InterPro" id="IPR004299">
    <property type="entry name" value="MBOAT_fam"/>
</dbReference>
<dbReference type="Proteomes" id="UP000694388">
    <property type="component" value="Unplaced"/>
</dbReference>
<keyword evidence="7" id="KW-0012">Acyltransferase</keyword>
<dbReference type="GO" id="GO:0005789">
    <property type="term" value="C:endoplasmic reticulum membrane"/>
    <property type="evidence" value="ECO:0007669"/>
    <property type="project" value="UniProtKB-SubCell"/>
</dbReference>
<protein>
    <submittedName>
        <fullName evidence="9">Membrane bound O-acyltransferase domain containing 1</fullName>
    </submittedName>
</protein>
<evidence type="ECO:0000256" key="2">
    <source>
        <dbReference type="ARBA" id="ARBA00022679"/>
    </source>
</evidence>
<reference evidence="9" key="1">
    <citation type="submission" date="2025-08" db="UniProtKB">
        <authorList>
            <consortium name="Ensembl"/>
        </authorList>
    </citation>
    <scope>IDENTIFICATION</scope>
</reference>
<proteinExistence type="predicted"/>
<keyword evidence="6 8" id="KW-0472">Membrane</keyword>
<evidence type="ECO:0000256" key="1">
    <source>
        <dbReference type="ARBA" id="ARBA00004477"/>
    </source>
</evidence>
<dbReference type="PANTHER" id="PTHR13906">
    <property type="entry name" value="PORCUPINE"/>
    <property type="match status" value="1"/>
</dbReference>
<feature type="transmembrane region" description="Helical" evidence="8">
    <location>
        <begin position="412"/>
        <end position="435"/>
    </location>
</feature>
<feature type="transmembrane region" description="Helical" evidence="8">
    <location>
        <begin position="101"/>
        <end position="125"/>
    </location>
</feature>
<dbReference type="Ensembl" id="ENSEBUT00000002331.1">
    <property type="protein sequence ID" value="ENSEBUP00000001986.1"/>
    <property type="gene ID" value="ENSEBUG00000001593.1"/>
</dbReference>